<reference evidence="2" key="1">
    <citation type="journal article" date="2020" name="Cell">
        <title>Large-Scale Comparative Analyses of Tick Genomes Elucidate Their Genetic Diversity and Vector Capacities.</title>
        <authorList>
            <consortium name="Tick Genome and Microbiome Consortium (TIGMIC)"/>
            <person name="Jia N."/>
            <person name="Wang J."/>
            <person name="Shi W."/>
            <person name="Du L."/>
            <person name="Sun Y."/>
            <person name="Zhan W."/>
            <person name="Jiang J.F."/>
            <person name="Wang Q."/>
            <person name="Zhang B."/>
            <person name="Ji P."/>
            <person name="Bell-Sakyi L."/>
            <person name="Cui X.M."/>
            <person name="Yuan T.T."/>
            <person name="Jiang B.G."/>
            <person name="Yang W.F."/>
            <person name="Lam T.T."/>
            <person name="Chang Q.C."/>
            <person name="Ding S.J."/>
            <person name="Wang X.J."/>
            <person name="Zhu J.G."/>
            <person name="Ruan X.D."/>
            <person name="Zhao L."/>
            <person name="Wei J.T."/>
            <person name="Ye R.Z."/>
            <person name="Que T.C."/>
            <person name="Du C.H."/>
            <person name="Zhou Y.H."/>
            <person name="Cheng J.X."/>
            <person name="Dai P.F."/>
            <person name="Guo W.B."/>
            <person name="Han X.H."/>
            <person name="Huang E.J."/>
            <person name="Li L.F."/>
            <person name="Wei W."/>
            <person name="Gao Y.C."/>
            <person name="Liu J.Z."/>
            <person name="Shao H.Z."/>
            <person name="Wang X."/>
            <person name="Wang C.C."/>
            <person name="Yang T.C."/>
            <person name="Huo Q.B."/>
            <person name="Li W."/>
            <person name="Chen H.Y."/>
            <person name="Chen S.E."/>
            <person name="Zhou L.G."/>
            <person name="Ni X.B."/>
            <person name="Tian J.H."/>
            <person name="Sheng Y."/>
            <person name="Liu T."/>
            <person name="Pan Y.S."/>
            <person name="Xia L.Y."/>
            <person name="Li J."/>
            <person name="Zhao F."/>
            <person name="Cao W.C."/>
        </authorList>
    </citation>
    <scope>NUCLEOTIDE SEQUENCE</scope>
    <source>
        <strain evidence="2">Rsan-2018</strain>
    </source>
</reference>
<evidence type="ECO:0000313" key="2">
    <source>
        <dbReference type="EMBL" id="KAH7983809.1"/>
    </source>
</evidence>
<keyword evidence="3" id="KW-1185">Reference proteome</keyword>
<organism evidence="2 3">
    <name type="scientific">Rhipicephalus sanguineus</name>
    <name type="common">Brown dog tick</name>
    <name type="synonym">Ixodes sanguineus</name>
    <dbReference type="NCBI Taxonomy" id="34632"/>
    <lineage>
        <taxon>Eukaryota</taxon>
        <taxon>Metazoa</taxon>
        <taxon>Ecdysozoa</taxon>
        <taxon>Arthropoda</taxon>
        <taxon>Chelicerata</taxon>
        <taxon>Arachnida</taxon>
        <taxon>Acari</taxon>
        <taxon>Parasitiformes</taxon>
        <taxon>Ixodida</taxon>
        <taxon>Ixodoidea</taxon>
        <taxon>Ixodidae</taxon>
        <taxon>Rhipicephalinae</taxon>
        <taxon>Rhipicephalus</taxon>
        <taxon>Rhipicephalus</taxon>
    </lineage>
</organism>
<feature type="region of interest" description="Disordered" evidence="1">
    <location>
        <begin position="1"/>
        <end position="32"/>
    </location>
</feature>
<gene>
    <name evidence="2" type="ORF">HPB52_014581</name>
</gene>
<evidence type="ECO:0000256" key="1">
    <source>
        <dbReference type="SAM" id="MobiDB-lite"/>
    </source>
</evidence>
<dbReference type="EMBL" id="JABSTV010001245">
    <property type="protein sequence ID" value="KAH7983809.1"/>
    <property type="molecule type" value="Genomic_DNA"/>
</dbReference>
<evidence type="ECO:0000313" key="3">
    <source>
        <dbReference type="Proteomes" id="UP000821837"/>
    </source>
</evidence>
<proteinExistence type="predicted"/>
<name>A0A9D4TAH9_RHISA</name>
<dbReference type="AlphaFoldDB" id="A0A9D4TAH9"/>
<reference evidence="2" key="2">
    <citation type="submission" date="2021-09" db="EMBL/GenBank/DDBJ databases">
        <authorList>
            <person name="Jia N."/>
            <person name="Wang J."/>
            <person name="Shi W."/>
            <person name="Du L."/>
            <person name="Sun Y."/>
            <person name="Zhan W."/>
            <person name="Jiang J."/>
            <person name="Wang Q."/>
            <person name="Zhang B."/>
            <person name="Ji P."/>
            <person name="Sakyi L.B."/>
            <person name="Cui X."/>
            <person name="Yuan T."/>
            <person name="Jiang B."/>
            <person name="Yang W."/>
            <person name="Lam T.T.-Y."/>
            <person name="Chang Q."/>
            <person name="Ding S."/>
            <person name="Wang X."/>
            <person name="Zhu J."/>
            <person name="Ruan X."/>
            <person name="Zhao L."/>
            <person name="Wei J."/>
            <person name="Que T."/>
            <person name="Du C."/>
            <person name="Cheng J."/>
            <person name="Dai P."/>
            <person name="Han X."/>
            <person name="Huang E."/>
            <person name="Gao Y."/>
            <person name="Liu J."/>
            <person name="Shao H."/>
            <person name="Ye R."/>
            <person name="Li L."/>
            <person name="Wei W."/>
            <person name="Wang X."/>
            <person name="Wang C."/>
            <person name="Huo Q."/>
            <person name="Li W."/>
            <person name="Guo W."/>
            <person name="Chen H."/>
            <person name="Chen S."/>
            <person name="Zhou L."/>
            <person name="Zhou L."/>
            <person name="Ni X."/>
            <person name="Tian J."/>
            <person name="Zhou Y."/>
            <person name="Sheng Y."/>
            <person name="Liu T."/>
            <person name="Pan Y."/>
            <person name="Xia L."/>
            <person name="Li J."/>
            <person name="Zhao F."/>
            <person name="Cao W."/>
        </authorList>
    </citation>
    <scope>NUCLEOTIDE SEQUENCE</scope>
    <source>
        <strain evidence="2">Rsan-2018</strain>
        <tissue evidence="2">Larvae</tissue>
    </source>
</reference>
<dbReference type="Proteomes" id="UP000821837">
    <property type="component" value="Chromosome 1"/>
</dbReference>
<sequence>MAARGTPRRRDDDEVGRGLAGSTLPDVTRGPGCVYGRTMFVEEATSPVQPHASIRANEPCRATHEQRRAAVRRLSRSSHSKSHEFRRQASRRRDAAGRQSHLSQGEGHRRRQEEEISAEGDFG</sequence>
<protein>
    <submittedName>
        <fullName evidence="2">Uncharacterized protein</fullName>
    </submittedName>
</protein>
<comment type="caution">
    <text evidence="2">The sequence shown here is derived from an EMBL/GenBank/DDBJ whole genome shotgun (WGS) entry which is preliminary data.</text>
</comment>
<accession>A0A9D4TAH9</accession>
<feature type="region of interest" description="Disordered" evidence="1">
    <location>
        <begin position="44"/>
        <end position="123"/>
    </location>
</feature>
<feature type="compositionally biased region" description="Basic residues" evidence="1">
    <location>
        <begin position="69"/>
        <end position="80"/>
    </location>
</feature>
<feature type="compositionally biased region" description="Basic and acidic residues" evidence="1">
    <location>
        <begin position="81"/>
        <end position="96"/>
    </location>
</feature>